<dbReference type="InterPro" id="IPR019775">
    <property type="entry name" value="WD40_repeat_CS"/>
</dbReference>
<feature type="repeat" description="WD" evidence="5">
    <location>
        <begin position="373"/>
        <end position="403"/>
    </location>
</feature>
<dbReference type="CDD" id="cd00200">
    <property type="entry name" value="WD40"/>
    <property type="match status" value="1"/>
</dbReference>
<dbReference type="SUPFAM" id="SSF50978">
    <property type="entry name" value="WD40 repeat-like"/>
    <property type="match status" value="1"/>
</dbReference>
<dbReference type="Gene3D" id="2.130.10.10">
    <property type="entry name" value="YVTN repeat-like/Quinoprotein amine dehydrogenase"/>
    <property type="match status" value="1"/>
</dbReference>
<evidence type="ECO:0000256" key="6">
    <source>
        <dbReference type="SAM" id="MobiDB-lite"/>
    </source>
</evidence>
<sequence length="443" mass="45688">MADPAHYSSDEEGEHFIGGAEGVLGDGKVVAELDSEGEGQPGDSGYESDLEDDTGGAQEQEDASIHTFDAHKETVFAVAWSPAHADLVATGGGDDKAFIWRVGQDAFEQTGGKTFELLGHTDSVVSLAFNSSGAVLATGGLDGRVKLWESSSGRNLHTLEGPAEGVEWLAWHPRGDVIIAGSEDFTVWMWNGQNGACMQVFSGHSGSVRCGCFSPDGKLVVSGGGEGDASLRIWEPKTGECLQSIHGHGFHTEGLTAVAVHPDSTVAISGAEDGSVCVSNIHTGRVVGTLTGHDDSVETASFSHVQPVAVTGSVDGKLIIWDIATLTSRGVCSHPEGVIKAVCHPSAPLVYTACLDGVVRCWDLRTGVCVSGRAGHSEGVQDIAVSPDGSLVLSGSDDHTARVSLACHQTPSKLVHQAGGRGLRPSLGGCPSDSLHLAGGGTA</sequence>
<dbReference type="EMBL" id="JALJOR010000010">
    <property type="protein sequence ID" value="KAK9809865.1"/>
    <property type="molecule type" value="Genomic_DNA"/>
</dbReference>
<evidence type="ECO:0000256" key="4">
    <source>
        <dbReference type="ARBA" id="ARBA00022737"/>
    </source>
</evidence>
<dbReference type="InterPro" id="IPR036322">
    <property type="entry name" value="WD40_repeat_dom_sf"/>
</dbReference>
<dbReference type="InterPro" id="IPR051179">
    <property type="entry name" value="WD_repeat_multifunction"/>
</dbReference>
<evidence type="ECO:0000256" key="3">
    <source>
        <dbReference type="ARBA" id="ARBA00022574"/>
    </source>
</evidence>
<evidence type="ECO:0000313" key="8">
    <source>
        <dbReference type="Proteomes" id="UP001489004"/>
    </source>
</evidence>
<evidence type="ECO:0000256" key="1">
    <source>
        <dbReference type="ARBA" id="ARBA00004496"/>
    </source>
</evidence>
<feature type="repeat" description="WD" evidence="5">
    <location>
        <begin position="201"/>
        <end position="244"/>
    </location>
</feature>
<accession>A0AAW1PJ60</accession>
<organism evidence="7 8">
    <name type="scientific">[Myrmecia] bisecta</name>
    <dbReference type="NCBI Taxonomy" id="41462"/>
    <lineage>
        <taxon>Eukaryota</taxon>
        <taxon>Viridiplantae</taxon>
        <taxon>Chlorophyta</taxon>
        <taxon>core chlorophytes</taxon>
        <taxon>Trebouxiophyceae</taxon>
        <taxon>Trebouxiales</taxon>
        <taxon>Trebouxiaceae</taxon>
        <taxon>Myrmecia</taxon>
    </lineage>
</organism>
<feature type="repeat" description="WD" evidence="5">
    <location>
        <begin position="290"/>
        <end position="325"/>
    </location>
</feature>
<feature type="compositionally biased region" description="Acidic residues" evidence="6">
    <location>
        <begin position="46"/>
        <end position="62"/>
    </location>
</feature>
<keyword evidence="4" id="KW-0677">Repeat</keyword>
<evidence type="ECO:0008006" key="9">
    <source>
        <dbReference type="Google" id="ProtNLM"/>
    </source>
</evidence>
<dbReference type="PANTHER" id="PTHR19857">
    <property type="entry name" value="MITOCHONDRIAL DIVISION PROTEIN 1-RELATED"/>
    <property type="match status" value="1"/>
</dbReference>
<keyword evidence="3 5" id="KW-0853">WD repeat</keyword>
<comment type="subcellular location">
    <subcellularLocation>
        <location evidence="1">Cytoplasm</location>
    </subcellularLocation>
</comment>
<dbReference type="PROSITE" id="PS00678">
    <property type="entry name" value="WD_REPEATS_1"/>
    <property type="match status" value="2"/>
</dbReference>
<feature type="region of interest" description="Disordered" evidence="6">
    <location>
        <begin position="1"/>
        <end position="62"/>
    </location>
</feature>
<feature type="repeat" description="WD" evidence="5">
    <location>
        <begin position="159"/>
        <end position="200"/>
    </location>
</feature>
<dbReference type="PROSITE" id="PS50082">
    <property type="entry name" value="WD_REPEATS_2"/>
    <property type="match status" value="7"/>
</dbReference>
<dbReference type="Pfam" id="PF00400">
    <property type="entry name" value="WD40"/>
    <property type="match status" value="8"/>
</dbReference>
<gene>
    <name evidence="7" type="ORF">WJX72_000577</name>
</gene>
<dbReference type="AlphaFoldDB" id="A0AAW1PJ60"/>
<dbReference type="Proteomes" id="UP001489004">
    <property type="component" value="Unassembled WGS sequence"/>
</dbReference>
<evidence type="ECO:0000313" key="7">
    <source>
        <dbReference type="EMBL" id="KAK9809865.1"/>
    </source>
</evidence>
<dbReference type="PROSITE" id="PS50294">
    <property type="entry name" value="WD_REPEATS_REGION"/>
    <property type="match status" value="5"/>
</dbReference>
<feature type="repeat" description="WD" evidence="5">
    <location>
        <begin position="117"/>
        <end position="158"/>
    </location>
</feature>
<reference evidence="7 8" key="1">
    <citation type="journal article" date="2024" name="Nat. Commun.">
        <title>Phylogenomics reveals the evolutionary origins of lichenization in chlorophyte algae.</title>
        <authorList>
            <person name="Puginier C."/>
            <person name="Libourel C."/>
            <person name="Otte J."/>
            <person name="Skaloud P."/>
            <person name="Haon M."/>
            <person name="Grisel S."/>
            <person name="Petersen M."/>
            <person name="Berrin J.G."/>
            <person name="Delaux P.M."/>
            <person name="Dal Grande F."/>
            <person name="Keller J."/>
        </authorList>
    </citation>
    <scope>NUCLEOTIDE SEQUENCE [LARGE SCALE GENOMIC DNA]</scope>
    <source>
        <strain evidence="7 8">SAG 2043</strain>
    </source>
</reference>
<name>A0AAW1PJ60_9CHLO</name>
<dbReference type="SMART" id="SM00320">
    <property type="entry name" value="WD40"/>
    <property type="match status" value="8"/>
</dbReference>
<dbReference type="InterPro" id="IPR001680">
    <property type="entry name" value="WD40_rpt"/>
</dbReference>
<feature type="repeat" description="WD" evidence="5">
    <location>
        <begin position="331"/>
        <end position="372"/>
    </location>
</feature>
<dbReference type="InterPro" id="IPR015943">
    <property type="entry name" value="WD40/YVTN_repeat-like_dom_sf"/>
</dbReference>
<keyword evidence="8" id="KW-1185">Reference proteome</keyword>
<keyword evidence="2" id="KW-0963">Cytoplasm</keyword>
<dbReference type="FunFam" id="2.130.10.10:FF:000074">
    <property type="entry name" value="Angio-associated migratory cell protein-like protein"/>
    <property type="match status" value="1"/>
</dbReference>
<proteinExistence type="predicted"/>
<evidence type="ECO:0000256" key="5">
    <source>
        <dbReference type="PROSITE-ProRule" id="PRU00221"/>
    </source>
</evidence>
<evidence type="ECO:0000256" key="2">
    <source>
        <dbReference type="ARBA" id="ARBA00022490"/>
    </source>
</evidence>
<dbReference type="GO" id="GO:0005737">
    <property type="term" value="C:cytoplasm"/>
    <property type="evidence" value="ECO:0007669"/>
    <property type="project" value="UniProtKB-SubCell"/>
</dbReference>
<comment type="caution">
    <text evidence="7">The sequence shown here is derived from an EMBL/GenBank/DDBJ whole genome shotgun (WGS) entry which is preliminary data.</text>
</comment>
<dbReference type="PANTHER" id="PTHR19857:SF8">
    <property type="entry name" value="ANGIO-ASSOCIATED MIGRATORY CELL PROTEIN"/>
    <property type="match status" value="1"/>
</dbReference>
<protein>
    <recommendedName>
        <fullName evidence="9">Angio-associated migratory cell protein</fullName>
    </recommendedName>
</protein>
<feature type="repeat" description="WD" evidence="5">
    <location>
        <begin position="68"/>
        <end position="110"/>
    </location>
</feature>